<keyword evidence="8 10" id="KW-0030">Aminoacyl-tRNA synthetase</keyword>
<keyword evidence="4 10" id="KW-0436">Ligase</keyword>
<dbReference type="InterPro" id="IPR033911">
    <property type="entry name" value="MetRS_core"/>
</dbReference>
<comment type="function">
    <text evidence="1">Is required not only for elongation of protein synthesis but also for the initiation of all mRNA translation through initiator tRNA(fMet) aminoacylation.</text>
</comment>
<dbReference type="GO" id="GO:0005524">
    <property type="term" value="F:ATP binding"/>
    <property type="evidence" value="ECO:0007669"/>
    <property type="project" value="UniProtKB-KW"/>
</dbReference>
<reference evidence="12" key="1">
    <citation type="journal article" date="2014" name="Genome Announc.">
        <title>Draft Genome Sequence of Clostridium straminisolvens Strain JCM 21531T, Isolated from a Cellulose-Degrading Bacterial Community.</title>
        <authorList>
            <person name="Yuki M."/>
            <person name="Oshima K."/>
            <person name="Suda W."/>
            <person name="Sakamoto M."/>
            <person name="Kitamura K."/>
            <person name="Iida T."/>
            <person name="Hattori M."/>
            <person name="Ohkuma M."/>
        </authorList>
    </citation>
    <scope>NUCLEOTIDE SEQUENCE [LARGE SCALE GENOMIC DNA]</scope>
    <source>
        <strain evidence="12">JCM 21531</strain>
    </source>
</reference>
<evidence type="ECO:0000256" key="4">
    <source>
        <dbReference type="ARBA" id="ARBA00022598"/>
    </source>
</evidence>
<dbReference type="InterPro" id="IPR009080">
    <property type="entry name" value="tRNAsynth_Ia_anticodon-bd"/>
</dbReference>
<evidence type="ECO:0000313" key="13">
    <source>
        <dbReference type="Proteomes" id="UP000019109"/>
    </source>
</evidence>
<dbReference type="Proteomes" id="UP000019109">
    <property type="component" value="Unassembled WGS sequence"/>
</dbReference>
<dbReference type="PANTHER" id="PTHR43326">
    <property type="entry name" value="METHIONYL-TRNA SYNTHETASE"/>
    <property type="match status" value="1"/>
</dbReference>
<comment type="similarity">
    <text evidence="10">Belongs to the class-I aminoacyl-tRNA synthetase family.</text>
</comment>
<evidence type="ECO:0000256" key="7">
    <source>
        <dbReference type="ARBA" id="ARBA00022917"/>
    </source>
</evidence>
<protein>
    <recommendedName>
        <fullName evidence="3">Methionine--tRNA ligase</fullName>
        <ecNumber evidence="2">6.1.1.10</ecNumber>
    </recommendedName>
    <alternativeName>
        <fullName evidence="9">Methionyl-tRNA synthetase</fullName>
    </alternativeName>
</protein>
<dbReference type="SUPFAM" id="SSF52374">
    <property type="entry name" value="Nucleotidylyl transferase"/>
    <property type="match status" value="1"/>
</dbReference>
<evidence type="ECO:0000256" key="1">
    <source>
        <dbReference type="ARBA" id="ARBA00003314"/>
    </source>
</evidence>
<evidence type="ECO:0000256" key="8">
    <source>
        <dbReference type="ARBA" id="ARBA00023146"/>
    </source>
</evidence>
<dbReference type="GO" id="GO:0006431">
    <property type="term" value="P:methionyl-tRNA aminoacylation"/>
    <property type="evidence" value="ECO:0007669"/>
    <property type="project" value="InterPro"/>
</dbReference>
<gene>
    <name evidence="12" type="ORF">JCM21531_4607</name>
</gene>
<evidence type="ECO:0000256" key="9">
    <source>
        <dbReference type="ARBA" id="ARBA00030904"/>
    </source>
</evidence>
<evidence type="ECO:0000256" key="3">
    <source>
        <dbReference type="ARBA" id="ARBA00018753"/>
    </source>
</evidence>
<name>W4VDY0_9FIRM</name>
<dbReference type="PRINTS" id="PR01041">
    <property type="entry name" value="TRNASYNTHMET"/>
</dbReference>
<evidence type="ECO:0000256" key="5">
    <source>
        <dbReference type="ARBA" id="ARBA00022741"/>
    </source>
</evidence>
<dbReference type="InterPro" id="IPR014729">
    <property type="entry name" value="Rossmann-like_a/b/a_fold"/>
</dbReference>
<keyword evidence="5 10" id="KW-0547">Nucleotide-binding</keyword>
<keyword evidence="6 10" id="KW-0067">ATP-binding</keyword>
<dbReference type="Gene3D" id="2.170.220.10">
    <property type="match status" value="1"/>
</dbReference>
<evidence type="ECO:0000256" key="6">
    <source>
        <dbReference type="ARBA" id="ARBA00022840"/>
    </source>
</evidence>
<dbReference type="AlphaFoldDB" id="W4VDY0"/>
<keyword evidence="13" id="KW-1185">Reference proteome</keyword>
<dbReference type="Gene3D" id="3.40.50.620">
    <property type="entry name" value="HUPs"/>
    <property type="match status" value="1"/>
</dbReference>
<evidence type="ECO:0000313" key="12">
    <source>
        <dbReference type="EMBL" id="GAE90944.1"/>
    </source>
</evidence>
<keyword evidence="7 10" id="KW-0648">Protein biosynthesis</keyword>
<dbReference type="PANTHER" id="PTHR43326:SF1">
    <property type="entry name" value="METHIONINE--TRNA LIGASE, MITOCHONDRIAL"/>
    <property type="match status" value="1"/>
</dbReference>
<dbReference type="InterPro" id="IPR023457">
    <property type="entry name" value="Met-tRNA_synth_2"/>
</dbReference>
<dbReference type="EMBL" id="BAVR01000114">
    <property type="protein sequence ID" value="GAE90944.1"/>
    <property type="molecule type" value="Genomic_DNA"/>
</dbReference>
<proteinExistence type="inferred from homology"/>
<organism evidence="12 13">
    <name type="scientific">Acetivibrio straminisolvens JCM 21531</name>
    <dbReference type="NCBI Taxonomy" id="1294263"/>
    <lineage>
        <taxon>Bacteria</taxon>
        <taxon>Bacillati</taxon>
        <taxon>Bacillota</taxon>
        <taxon>Clostridia</taxon>
        <taxon>Eubacteriales</taxon>
        <taxon>Oscillospiraceae</taxon>
        <taxon>Acetivibrio</taxon>
    </lineage>
</organism>
<dbReference type="CDD" id="cd07957">
    <property type="entry name" value="Anticodon_Ia_Met"/>
    <property type="match status" value="1"/>
</dbReference>
<dbReference type="GO" id="GO:0004825">
    <property type="term" value="F:methionine-tRNA ligase activity"/>
    <property type="evidence" value="ECO:0007669"/>
    <property type="project" value="UniProtKB-EC"/>
</dbReference>
<evidence type="ECO:0000256" key="10">
    <source>
        <dbReference type="RuleBase" id="RU363039"/>
    </source>
</evidence>
<evidence type="ECO:0000256" key="2">
    <source>
        <dbReference type="ARBA" id="ARBA00012838"/>
    </source>
</evidence>
<dbReference type="STRING" id="1294263.JCM21531_4607"/>
<accession>W4VDY0</accession>
<comment type="caution">
    <text evidence="12">The sequence shown here is derived from an EMBL/GenBank/DDBJ whole genome shotgun (WGS) entry which is preliminary data.</text>
</comment>
<dbReference type="EC" id="6.1.1.10" evidence="2"/>
<dbReference type="InterPro" id="IPR041872">
    <property type="entry name" value="Anticodon_Met"/>
</dbReference>
<dbReference type="CDD" id="cd00814">
    <property type="entry name" value="MetRS_core"/>
    <property type="match status" value="1"/>
</dbReference>
<evidence type="ECO:0000259" key="11">
    <source>
        <dbReference type="Pfam" id="PF09334"/>
    </source>
</evidence>
<feature type="domain" description="Methionyl/Leucyl tRNA synthetase" evidence="11">
    <location>
        <begin position="113"/>
        <end position="333"/>
    </location>
</feature>
<dbReference type="FunFam" id="2.170.220.10:FF:000002">
    <property type="entry name" value="Methionine--tRNA ligase"/>
    <property type="match status" value="1"/>
</dbReference>
<sequence length="492" mass="57167">MADCFNRFFKLVNYETRLTTGTDEHGLKIERAAKKNEKEPKEFVDELARKFINSWKELNIEYDDFIRTTEERHMNIAQDMWRRMEANGDIYLGKYEGLYCIDCEQYYPESELLEGMLCPIHNKKVETMSEETYFFRLSKYHDRLLKYIEENPGFIYPEVRRNEVLGFLHHNRLQDLSISRTSFSWGIPVPGNDKHVMYVWIDALTNYISSLGGIGTELFNKYWSNTVHLIGKDILRFHAIYWPCMLMSAGVALPKSIIVHGWWTISNKKISKSDPATKIDPVMLSKDITVDGLRYFLLKELTLGKDGDLDYENLISSINIGLANNLGNLVNRTIMMVQKYLNGCVPALDEDSTNEFDIEIKENAFTTADAVKKFMEEYNPSGAVNAIMNYCNLLNSYLDKTLPWQLAKQPDQVSRLEQIFSYLLEALRWVSNIGYPFFPEFARGIKEQLGIDEAFSWPVSFCLSERKVSKGAVLFKRIGKDEEIILIEKWTK</sequence>
<dbReference type="InterPro" id="IPR015413">
    <property type="entry name" value="Methionyl/Leucyl_tRNA_Synth"/>
</dbReference>
<dbReference type="Gene3D" id="1.10.730.10">
    <property type="entry name" value="Isoleucyl-tRNA Synthetase, Domain 1"/>
    <property type="match status" value="1"/>
</dbReference>
<dbReference type="Pfam" id="PF09334">
    <property type="entry name" value="tRNA-synt_1g"/>
    <property type="match status" value="1"/>
</dbReference>
<dbReference type="SUPFAM" id="SSF47323">
    <property type="entry name" value="Anticodon-binding domain of a subclass of class I aminoacyl-tRNA synthetases"/>
    <property type="match status" value="1"/>
</dbReference>